<proteinExistence type="predicted"/>
<gene>
    <name evidence="1" type="ORF">C8D98_2017</name>
</gene>
<keyword evidence="2" id="KW-1185">Reference proteome</keyword>
<evidence type="ECO:0000313" key="1">
    <source>
        <dbReference type="EMBL" id="TCK59850.1"/>
    </source>
</evidence>
<dbReference type="AlphaFoldDB" id="A0A4R1K756"/>
<dbReference type="RefSeq" id="WP_132874006.1">
    <property type="nucleotide sequence ID" value="NZ_SMGG01000005.1"/>
</dbReference>
<reference evidence="1 2" key="1">
    <citation type="submission" date="2019-03" db="EMBL/GenBank/DDBJ databases">
        <title>Genomic Encyclopedia of Type Strains, Phase IV (KMG-IV): sequencing the most valuable type-strain genomes for metagenomic binning, comparative biology and taxonomic classification.</title>
        <authorList>
            <person name="Goeker M."/>
        </authorList>
    </citation>
    <scope>NUCLEOTIDE SEQUENCE [LARGE SCALE GENOMIC DNA]</scope>
    <source>
        <strain evidence="1 2">DSM 24984</strain>
    </source>
</reference>
<dbReference type="OrthoDB" id="7358785at2"/>
<accession>A0A4R1K756</accession>
<organism evidence="1 2">
    <name type="scientific">Seleniivibrio woodruffii</name>
    <dbReference type="NCBI Taxonomy" id="1078050"/>
    <lineage>
        <taxon>Bacteria</taxon>
        <taxon>Pseudomonadati</taxon>
        <taxon>Deferribacterota</taxon>
        <taxon>Deferribacteres</taxon>
        <taxon>Deferribacterales</taxon>
        <taxon>Geovibrionaceae</taxon>
        <taxon>Seleniivibrio</taxon>
    </lineage>
</organism>
<name>A0A4R1K756_9BACT</name>
<protein>
    <recommendedName>
        <fullName evidence="3">Phage terminase small subunit</fullName>
    </recommendedName>
</protein>
<evidence type="ECO:0008006" key="3">
    <source>
        <dbReference type="Google" id="ProtNLM"/>
    </source>
</evidence>
<dbReference type="Proteomes" id="UP000294614">
    <property type="component" value="Unassembled WGS sequence"/>
</dbReference>
<sequence length="146" mass="16962">MARPTAEKWKQLRQDYEDGLYDLSELAEHYGVDFDSVRRQSSAQRWKRPETDRTVRRLKAHRVQMLQAICTSTMEGLKKADDLLAECDSLRDVELHSKTVKNYRDICLGKVTEEMFDSSKRSALIEFQAELENLSEADVDEVFDNA</sequence>
<evidence type="ECO:0000313" key="2">
    <source>
        <dbReference type="Proteomes" id="UP000294614"/>
    </source>
</evidence>
<comment type="caution">
    <text evidence="1">The sequence shown here is derived from an EMBL/GenBank/DDBJ whole genome shotgun (WGS) entry which is preliminary data.</text>
</comment>
<dbReference type="EMBL" id="SMGG01000005">
    <property type="protein sequence ID" value="TCK59850.1"/>
    <property type="molecule type" value="Genomic_DNA"/>
</dbReference>